<dbReference type="AlphaFoldDB" id="A0AA37VFQ5"/>
<evidence type="ECO:0000313" key="11">
    <source>
        <dbReference type="Proteomes" id="UP001161325"/>
    </source>
</evidence>
<feature type="transmembrane region" description="Helical" evidence="8">
    <location>
        <begin position="156"/>
        <end position="173"/>
    </location>
</feature>
<keyword evidence="3 6" id="KW-0812">Transmembrane</keyword>
<dbReference type="PANTHER" id="PTHR43507">
    <property type="entry name" value="NADH-UBIQUINONE OXIDOREDUCTASE CHAIN 4"/>
    <property type="match status" value="1"/>
</dbReference>
<dbReference type="RefSeq" id="WP_284351698.1">
    <property type="nucleotide sequence ID" value="NZ_BRXS01000006.1"/>
</dbReference>
<comment type="caution">
    <text evidence="10">The sequence shown here is derived from an EMBL/GenBank/DDBJ whole genome shotgun (WGS) entry which is preliminary data.</text>
</comment>
<proteinExistence type="inferred from homology"/>
<dbReference type="GO" id="GO:0012505">
    <property type="term" value="C:endomembrane system"/>
    <property type="evidence" value="ECO:0007669"/>
    <property type="project" value="UniProtKB-SubCell"/>
</dbReference>
<protein>
    <submittedName>
        <fullName evidence="10">NADH:ubiquinone oxidoreductase subunit M</fullName>
    </submittedName>
</protein>
<feature type="transmembrane region" description="Helical" evidence="8">
    <location>
        <begin position="232"/>
        <end position="254"/>
    </location>
</feature>
<comment type="subcellular location">
    <subcellularLocation>
        <location evidence="1">Endomembrane system</location>
        <topology evidence="1">Multi-pass membrane protein</topology>
    </subcellularLocation>
    <subcellularLocation>
        <location evidence="6">Membrane</location>
        <topology evidence="6">Multi-pass membrane protein</topology>
    </subcellularLocation>
</comment>
<dbReference type="Pfam" id="PF00361">
    <property type="entry name" value="Proton_antipo_M"/>
    <property type="match status" value="1"/>
</dbReference>
<feature type="transmembrane region" description="Helical" evidence="8">
    <location>
        <begin position="350"/>
        <end position="371"/>
    </location>
</feature>
<sequence>MRDVIAALHLDQWVLPALLVWPLLGALLIFMFGRTALPGRDPGFAPWRDVRVLTMSVLIGEALMALGLWAIFDPTLTDWQARVDMPWIPEWGARVTLGVDGISLVMVLMTTLLMPLAVFASWSNVTSKIRSYYGLLLILVTGMIGVFLSLDLLLFYVFWELVLIPMYFMIGISGGKDRARASHKYFIAAFIGSLLMLVAIVAFWVAGGSRTFNYDALLVATRGALSQSVQTYLFLGFFLAFAIKSAFFPFHTWLPDAQHEAPTSGAVALGVKVGTYGILRFALPFFPAAALHPTVRVTIIGLAVAGIIYGALVAMVQPDFKKLVSYASVSHLGFVVLGIFALTVQSIQGAMMVMIGHGVSLGALFLLVGMLQDRTGTGMIQRFGGIARIAPLFAASLLLAALSTIGLPGTNGFVGEFLVLIGSYRVYPVASVIATTGVVLAAVYLLWALQRVIFNPHNPAETGTVKDLDRREMVVMAAFAVAILWLGIAPAPVLRRLEGPAARVVEQVTRDASSTASSAALDHAPDRAPAAQP</sequence>
<feature type="transmembrane region" description="Helical" evidence="8">
    <location>
        <begin position="426"/>
        <end position="447"/>
    </location>
</feature>
<dbReference type="InterPro" id="IPR010227">
    <property type="entry name" value="NADH_Q_OxRdtase_chainM/4"/>
</dbReference>
<name>A0AA37VFQ5_9BACT</name>
<evidence type="ECO:0000256" key="7">
    <source>
        <dbReference type="SAM" id="MobiDB-lite"/>
    </source>
</evidence>
<evidence type="ECO:0000259" key="9">
    <source>
        <dbReference type="Pfam" id="PF00361"/>
    </source>
</evidence>
<evidence type="ECO:0000256" key="6">
    <source>
        <dbReference type="RuleBase" id="RU000320"/>
    </source>
</evidence>
<dbReference type="GO" id="GO:0042773">
    <property type="term" value="P:ATP synthesis coupled electron transport"/>
    <property type="evidence" value="ECO:0007669"/>
    <property type="project" value="InterPro"/>
</dbReference>
<dbReference type="InterPro" id="IPR003918">
    <property type="entry name" value="NADH_UbQ_OxRdtase"/>
</dbReference>
<feature type="transmembrane region" description="Helical" evidence="8">
    <location>
        <begin position="383"/>
        <end position="406"/>
    </location>
</feature>
<dbReference type="GO" id="GO:0003954">
    <property type="term" value="F:NADH dehydrogenase activity"/>
    <property type="evidence" value="ECO:0007669"/>
    <property type="project" value="TreeGrafter"/>
</dbReference>
<comment type="similarity">
    <text evidence="2">Belongs to the complex I subunit 4 family.</text>
</comment>
<dbReference type="NCBIfam" id="TIGR01972">
    <property type="entry name" value="NDH_I_M"/>
    <property type="match status" value="1"/>
</dbReference>
<keyword evidence="4 8" id="KW-1133">Transmembrane helix</keyword>
<dbReference type="Proteomes" id="UP001161325">
    <property type="component" value="Unassembled WGS sequence"/>
</dbReference>
<evidence type="ECO:0000256" key="3">
    <source>
        <dbReference type="ARBA" id="ARBA00022692"/>
    </source>
</evidence>
<feature type="region of interest" description="Disordered" evidence="7">
    <location>
        <begin position="514"/>
        <end position="533"/>
    </location>
</feature>
<feature type="domain" description="NADH:quinone oxidoreductase/Mrp antiporter transmembrane" evidence="9">
    <location>
        <begin position="149"/>
        <end position="439"/>
    </location>
</feature>
<dbReference type="GO" id="GO:0015990">
    <property type="term" value="P:electron transport coupled proton transport"/>
    <property type="evidence" value="ECO:0007669"/>
    <property type="project" value="TreeGrafter"/>
</dbReference>
<evidence type="ECO:0000256" key="4">
    <source>
        <dbReference type="ARBA" id="ARBA00022989"/>
    </source>
</evidence>
<dbReference type="GO" id="GO:0016020">
    <property type="term" value="C:membrane"/>
    <property type="evidence" value="ECO:0007669"/>
    <property type="project" value="UniProtKB-SubCell"/>
</dbReference>
<feature type="transmembrane region" description="Helical" evidence="8">
    <location>
        <begin position="474"/>
        <end position="494"/>
    </location>
</feature>
<feature type="transmembrane region" description="Helical" evidence="8">
    <location>
        <begin position="185"/>
        <end position="206"/>
    </location>
</feature>
<evidence type="ECO:0000256" key="5">
    <source>
        <dbReference type="ARBA" id="ARBA00023136"/>
    </source>
</evidence>
<feature type="transmembrane region" description="Helical" evidence="8">
    <location>
        <begin position="266"/>
        <end position="283"/>
    </location>
</feature>
<evidence type="ECO:0000313" key="10">
    <source>
        <dbReference type="EMBL" id="GLC27254.1"/>
    </source>
</evidence>
<dbReference type="EMBL" id="BRXS01000006">
    <property type="protein sequence ID" value="GLC27254.1"/>
    <property type="molecule type" value="Genomic_DNA"/>
</dbReference>
<keyword evidence="5 8" id="KW-0472">Membrane</keyword>
<feature type="transmembrane region" description="Helical" evidence="8">
    <location>
        <begin position="132"/>
        <end position="150"/>
    </location>
</feature>
<evidence type="ECO:0000256" key="1">
    <source>
        <dbReference type="ARBA" id="ARBA00004127"/>
    </source>
</evidence>
<dbReference type="InterPro" id="IPR001750">
    <property type="entry name" value="ND/Mrp_TM"/>
</dbReference>
<gene>
    <name evidence="10" type="primary">nuoM-1_2</name>
    <name evidence="10" type="ORF">rosag_37670</name>
</gene>
<evidence type="ECO:0000256" key="2">
    <source>
        <dbReference type="ARBA" id="ARBA00009025"/>
    </source>
</evidence>
<evidence type="ECO:0000256" key="8">
    <source>
        <dbReference type="SAM" id="Phobius"/>
    </source>
</evidence>
<accession>A0AA37VFQ5</accession>
<feature type="transmembrane region" description="Helical" evidence="8">
    <location>
        <begin position="52"/>
        <end position="72"/>
    </location>
</feature>
<dbReference type="PANTHER" id="PTHR43507:SF1">
    <property type="entry name" value="NADH-UBIQUINONE OXIDOREDUCTASE CHAIN 4"/>
    <property type="match status" value="1"/>
</dbReference>
<dbReference type="GO" id="GO:0048039">
    <property type="term" value="F:ubiquinone binding"/>
    <property type="evidence" value="ECO:0007669"/>
    <property type="project" value="TreeGrafter"/>
</dbReference>
<feature type="transmembrane region" description="Helical" evidence="8">
    <location>
        <begin position="295"/>
        <end position="316"/>
    </location>
</feature>
<organism evidence="10 11">
    <name type="scientific">Roseisolibacter agri</name>
    <dbReference type="NCBI Taxonomy" id="2014610"/>
    <lineage>
        <taxon>Bacteria</taxon>
        <taxon>Pseudomonadati</taxon>
        <taxon>Gemmatimonadota</taxon>
        <taxon>Gemmatimonadia</taxon>
        <taxon>Gemmatimonadales</taxon>
        <taxon>Gemmatimonadaceae</taxon>
        <taxon>Roseisolibacter</taxon>
    </lineage>
</organism>
<feature type="transmembrane region" description="Helical" evidence="8">
    <location>
        <begin position="92"/>
        <end position="120"/>
    </location>
</feature>
<reference evidence="10" key="1">
    <citation type="submission" date="2022-08" db="EMBL/GenBank/DDBJ databases">
        <title>Draft genome sequencing of Roseisolibacter agri AW1220.</title>
        <authorList>
            <person name="Tobiishi Y."/>
            <person name="Tonouchi A."/>
        </authorList>
    </citation>
    <scope>NUCLEOTIDE SEQUENCE</scope>
    <source>
        <strain evidence="10">AW1220</strain>
    </source>
</reference>
<feature type="transmembrane region" description="Helical" evidence="8">
    <location>
        <begin position="323"/>
        <end position="344"/>
    </location>
</feature>
<feature type="transmembrane region" description="Helical" evidence="8">
    <location>
        <begin position="12"/>
        <end position="32"/>
    </location>
</feature>
<keyword evidence="11" id="KW-1185">Reference proteome</keyword>
<dbReference type="PRINTS" id="PR01437">
    <property type="entry name" value="NUOXDRDTASE4"/>
</dbReference>
<dbReference type="GO" id="GO:0008137">
    <property type="term" value="F:NADH dehydrogenase (ubiquinone) activity"/>
    <property type="evidence" value="ECO:0007669"/>
    <property type="project" value="InterPro"/>
</dbReference>